<keyword evidence="6" id="KW-1185">Reference proteome</keyword>
<dbReference type="EMBL" id="CP030840">
    <property type="protein sequence ID" value="AXC14482.1"/>
    <property type="molecule type" value="Genomic_DNA"/>
</dbReference>
<dbReference type="KEGG" id="abas:ACPOL_5228"/>
<dbReference type="Pfam" id="PF00005">
    <property type="entry name" value="ABC_tran"/>
    <property type="match status" value="1"/>
</dbReference>
<dbReference type="SMART" id="SM00382">
    <property type="entry name" value="AAA"/>
    <property type="match status" value="1"/>
</dbReference>
<keyword evidence="1" id="KW-0592">Phosphate transport</keyword>
<sequence length="248" mass="26713">MSFIDQQLECKAVGRELPGAAKTLLLDNISFEVRKAEVLGVLGPSGAGKSTLLRLLNRLDEPTSGMILLDGQDYRSLPPRALRRRVGMIMQRAYLFPGTVAENVRFGPMQHGLTITDREIEDLLEQVGLAGYGARDSATLSGGEAQRVAITRALANTPEVLLLDEPTSALDEQSKQGVETLLESLIRRRGLTCVWVTHDAAQAARMADSVLLLEAGRIVKFGPAAEVLPSAAPTTAADVAKSRELRDA</sequence>
<accession>A0A2Z5G5K2</accession>
<reference evidence="5 6" key="1">
    <citation type="journal article" date="2018" name="Front. Microbiol.">
        <title>Hydrolytic Capabilities as a Key to Environmental Success: Chitinolytic and Cellulolytic Acidobacteria From Acidic Sub-arctic Soils and Boreal Peatlands.</title>
        <authorList>
            <person name="Belova S.E."/>
            <person name="Ravin N.V."/>
            <person name="Pankratov T.A."/>
            <person name="Rakitin A.L."/>
            <person name="Ivanova A.A."/>
            <person name="Beletsky A.V."/>
            <person name="Mardanov A.V."/>
            <person name="Sinninghe Damste J.S."/>
            <person name="Dedysh S.N."/>
        </authorList>
    </citation>
    <scope>NUCLEOTIDE SEQUENCE [LARGE SCALE GENOMIC DNA]</scope>
    <source>
        <strain evidence="5 6">SBC82</strain>
    </source>
</reference>
<dbReference type="PANTHER" id="PTHR43423">
    <property type="entry name" value="ABC TRANSPORTER I FAMILY MEMBER 17"/>
    <property type="match status" value="1"/>
</dbReference>
<dbReference type="PANTHER" id="PTHR43423:SF1">
    <property type="entry name" value="ABC TRANSPORTER I FAMILY MEMBER 17"/>
    <property type="match status" value="1"/>
</dbReference>
<dbReference type="GO" id="GO:0035435">
    <property type="term" value="P:phosphate ion transmembrane transport"/>
    <property type="evidence" value="ECO:0007669"/>
    <property type="project" value="InterPro"/>
</dbReference>
<dbReference type="GO" id="GO:0016020">
    <property type="term" value="C:membrane"/>
    <property type="evidence" value="ECO:0007669"/>
    <property type="project" value="InterPro"/>
</dbReference>
<keyword evidence="3 5" id="KW-0067">ATP-binding</keyword>
<keyword evidence="2" id="KW-0547">Nucleotide-binding</keyword>
<evidence type="ECO:0000259" key="4">
    <source>
        <dbReference type="PROSITE" id="PS50893"/>
    </source>
</evidence>
<dbReference type="GO" id="GO:0016887">
    <property type="term" value="F:ATP hydrolysis activity"/>
    <property type="evidence" value="ECO:0007669"/>
    <property type="project" value="InterPro"/>
</dbReference>
<dbReference type="InterPro" id="IPR003593">
    <property type="entry name" value="AAA+_ATPase"/>
</dbReference>
<proteinExistence type="predicted"/>
<keyword evidence="1" id="KW-0813">Transport</keyword>
<dbReference type="InterPro" id="IPR027417">
    <property type="entry name" value="P-loop_NTPase"/>
</dbReference>
<dbReference type="AlphaFoldDB" id="A0A2Z5G5K2"/>
<name>A0A2Z5G5K2_9BACT</name>
<dbReference type="GO" id="GO:0005524">
    <property type="term" value="F:ATP binding"/>
    <property type="evidence" value="ECO:0007669"/>
    <property type="project" value="UniProtKB-KW"/>
</dbReference>
<dbReference type="GO" id="GO:0005315">
    <property type="term" value="F:phosphate transmembrane transporter activity"/>
    <property type="evidence" value="ECO:0007669"/>
    <property type="project" value="InterPro"/>
</dbReference>
<dbReference type="InterPro" id="IPR003439">
    <property type="entry name" value="ABC_transporter-like_ATP-bd"/>
</dbReference>
<organism evidence="5 6">
    <name type="scientific">Acidisarcina polymorpha</name>
    <dbReference type="NCBI Taxonomy" id="2211140"/>
    <lineage>
        <taxon>Bacteria</taxon>
        <taxon>Pseudomonadati</taxon>
        <taxon>Acidobacteriota</taxon>
        <taxon>Terriglobia</taxon>
        <taxon>Terriglobales</taxon>
        <taxon>Acidobacteriaceae</taxon>
        <taxon>Acidisarcina</taxon>
    </lineage>
</organism>
<dbReference type="PROSITE" id="PS50893">
    <property type="entry name" value="ABC_TRANSPORTER_2"/>
    <property type="match status" value="1"/>
</dbReference>
<dbReference type="InterPro" id="IPR005670">
    <property type="entry name" value="PstB-like"/>
</dbReference>
<evidence type="ECO:0000313" key="5">
    <source>
        <dbReference type="EMBL" id="AXC14482.1"/>
    </source>
</evidence>
<protein>
    <submittedName>
        <fullName evidence="5">YbbL ABC transporter ATP-binding protein</fullName>
    </submittedName>
</protein>
<dbReference type="RefSeq" id="WP_114209247.1">
    <property type="nucleotide sequence ID" value="NZ_CP030840.1"/>
</dbReference>
<evidence type="ECO:0000256" key="1">
    <source>
        <dbReference type="ARBA" id="ARBA00022592"/>
    </source>
</evidence>
<dbReference type="Gene3D" id="3.40.50.300">
    <property type="entry name" value="P-loop containing nucleotide triphosphate hydrolases"/>
    <property type="match status" value="1"/>
</dbReference>
<evidence type="ECO:0000256" key="3">
    <source>
        <dbReference type="ARBA" id="ARBA00022840"/>
    </source>
</evidence>
<dbReference type="CDD" id="cd03260">
    <property type="entry name" value="ABC_PstB_phosphate_transporter"/>
    <property type="match status" value="1"/>
</dbReference>
<dbReference type="OrthoDB" id="9785080at2"/>
<dbReference type="SUPFAM" id="SSF52540">
    <property type="entry name" value="P-loop containing nucleoside triphosphate hydrolases"/>
    <property type="match status" value="1"/>
</dbReference>
<gene>
    <name evidence="5" type="ORF">ACPOL_5228</name>
</gene>
<dbReference type="Proteomes" id="UP000253606">
    <property type="component" value="Chromosome"/>
</dbReference>
<feature type="domain" description="ABC transporter" evidence="4">
    <location>
        <begin position="8"/>
        <end position="240"/>
    </location>
</feature>
<evidence type="ECO:0000313" key="6">
    <source>
        <dbReference type="Proteomes" id="UP000253606"/>
    </source>
</evidence>
<evidence type="ECO:0000256" key="2">
    <source>
        <dbReference type="ARBA" id="ARBA00022741"/>
    </source>
</evidence>